<gene>
    <name evidence="2" type="ORF">MELLADRAFT_88123</name>
</gene>
<dbReference type="Proteomes" id="UP000001072">
    <property type="component" value="Unassembled WGS sequence"/>
</dbReference>
<dbReference type="VEuPathDB" id="FungiDB:MELLADRAFT_88123"/>
<protein>
    <submittedName>
        <fullName evidence="2">Uncharacterized protein</fullName>
    </submittedName>
</protein>
<dbReference type="InParanoid" id="F4SE44"/>
<sequence>MNGDLTLNSIFDVPFEAPFGASQGTSDGPHSSGATLFGLNNHGALMNPIGLQIRHDFLRSISLTLPLAGSAFEDAPRGREDTFARRSFSHGGAGMNDALDGRPSSVYRGQQRDRSASPRARTTQTSGTRSDHRGSFQLHSNRGGAYGPAADIDGRPDQIENQTDPGRYAYPLTGQNLQSFESMSEKVGLDTAGHAFALMQAELISDNNRHLGQAVMQGQIMMEVSHLRGQLAQMTDQLASVSNLHGQIANMTEQLATVAQIVEALASAPPQPPAQAPSSMESTVVATSVVDAPWEPSPQLLDVMNPLALSLMNSPQLFSYTALKNKREGILPHSLFNVMKLTIAKESAAFIARNLPPVHQGVEEASAAKRYHSAIKDCGKHAREKVHIVLLTGIHDPKMGEEVDEPVPHIKSMVQQVAQRCGTVGVKCHMDTVWAATDLLTRARIAYLRREAARIVLKGGKGSQSIWACVDKQLSKMRLRDDERYSIAFYQIIFDDDCKYFDGATFFNELKERGMNLDLPSDEAILARMAVAPAADPSALV</sequence>
<name>F4SE44_MELLP</name>
<feature type="region of interest" description="Disordered" evidence="1">
    <location>
        <begin position="86"/>
        <end position="164"/>
    </location>
</feature>
<dbReference type="OrthoDB" id="2497916at2759"/>
<organism evidence="3">
    <name type="scientific">Melampsora larici-populina (strain 98AG31 / pathotype 3-4-7)</name>
    <name type="common">Poplar leaf rust fungus</name>
    <dbReference type="NCBI Taxonomy" id="747676"/>
    <lineage>
        <taxon>Eukaryota</taxon>
        <taxon>Fungi</taxon>
        <taxon>Dikarya</taxon>
        <taxon>Basidiomycota</taxon>
        <taxon>Pucciniomycotina</taxon>
        <taxon>Pucciniomycetes</taxon>
        <taxon>Pucciniales</taxon>
        <taxon>Melampsoraceae</taxon>
        <taxon>Melampsora</taxon>
    </lineage>
</organism>
<evidence type="ECO:0000256" key="1">
    <source>
        <dbReference type="SAM" id="MobiDB-lite"/>
    </source>
</evidence>
<dbReference type="HOGENOM" id="CLU_030194_1_0_1"/>
<evidence type="ECO:0000313" key="3">
    <source>
        <dbReference type="Proteomes" id="UP000001072"/>
    </source>
</evidence>
<dbReference type="RefSeq" id="XP_007419646.1">
    <property type="nucleotide sequence ID" value="XM_007419584.1"/>
</dbReference>
<evidence type="ECO:0000313" key="2">
    <source>
        <dbReference type="EMBL" id="EGF97083.1"/>
    </source>
</evidence>
<reference evidence="3" key="1">
    <citation type="journal article" date="2011" name="Proc. Natl. Acad. Sci. U.S.A.">
        <title>Obligate biotrophy features unraveled by the genomic analysis of rust fungi.</title>
        <authorList>
            <person name="Duplessis S."/>
            <person name="Cuomo C.A."/>
            <person name="Lin Y.-C."/>
            <person name="Aerts A."/>
            <person name="Tisserant E."/>
            <person name="Veneault-Fourrey C."/>
            <person name="Joly D.L."/>
            <person name="Hacquard S."/>
            <person name="Amselem J."/>
            <person name="Cantarel B.L."/>
            <person name="Chiu R."/>
            <person name="Coutinho P.M."/>
            <person name="Feau N."/>
            <person name="Field M."/>
            <person name="Frey P."/>
            <person name="Gelhaye E."/>
            <person name="Goldberg J."/>
            <person name="Grabherr M.G."/>
            <person name="Kodira C.D."/>
            <person name="Kohler A."/>
            <person name="Kuees U."/>
            <person name="Lindquist E.A."/>
            <person name="Lucas S.M."/>
            <person name="Mago R."/>
            <person name="Mauceli E."/>
            <person name="Morin E."/>
            <person name="Murat C."/>
            <person name="Pangilinan J.L."/>
            <person name="Park R."/>
            <person name="Pearson M."/>
            <person name="Quesneville H."/>
            <person name="Rouhier N."/>
            <person name="Sakthikumar S."/>
            <person name="Salamov A.A."/>
            <person name="Schmutz J."/>
            <person name="Selles B."/>
            <person name="Shapiro H."/>
            <person name="Tanguay P."/>
            <person name="Tuskan G.A."/>
            <person name="Henrissat B."/>
            <person name="Van de Peer Y."/>
            <person name="Rouze P."/>
            <person name="Ellis J.G."/>
            <person name="Dodds P.N."/>
            <person name="Schein J.E."/>
            <person name="Zhong S."/>
            <person name="Hamelin R.C."/>
            <person name="Grigoriev I.V."/>
            <person name="Szabo L.J."/>
            <person name="Martin F."/>
        </authorList>
    </citation>
    <scope>NUCLEOTIDE SEQUENCE [LARGE SCALE GENOMIC DNA]</scope>
    <source>
        <strain evidence="3">98AG31 / pathotype 3-4-7</strain>
    </source>
</reference>
<proteinExistence type="predicted"/>
<keyword evidence="3" id="KW-1185">Reference proteome</keyword>
<dbReference type="GeneID" id="18934771"/>
<dbReference type="EMBL" id="GL883336">
    <property type="protein sequence ID" value="EGF97083.1"/>
    <property type="molecule type" value="Genomic_DNA"/>
</dbReference>
<accession>F4SE44</accession>
<dbReference type="AlphaFoldDB" id="F4SE44"/>
<dbReference type="KEGG" id="mlr:MELLADRAFT_88123"/>